<evidence type="ECO:0000256" key="1">
    <source>
        <dbReference type="SAM" id="MobiDB-lite"/>
    </source>
</evidence>
<dbReference type="AlphaFoldDB" id="A0A0E1RZV7"/>
<accession>A0A0E1RZV7</accession>
<protein>
    <submittedName>
        <fullName evidence="2">Uncharacterized protein</fullName>
    </submittedName>
</protein>
<sequence length="136" mass="14691">MQQTQAATNNTGAKGVGNVKGREKPSQALAGFCHSLAPSRLPNNVNKSLRPTLPTSRGFKQRQQDVGRMGDSDPGRRKHPRYPKVIQLLVIAQTRGEAQRSTGIAVLRVFRAAQKVCQEGSDAARHNNVAVPGLDV</sequence>
<dbReference type="VEuPathDB" id="FungiDB:CIMG_12775"/>
<dbReference type="Proteomes" id="UP000001261">
    <property type="component" value="Unassembled WGS sequence"/>
</dbReference>
<gene>
    <name evidence="2" type="ORF">CIMG_12775</name>
</gene>
<feature type="compositionally biased region" description="Polar residues" evidence="1">
    <location>
        <begin position="41"/>
        <end position="55"/>
    </location>
</feature>
<dbReference type="KEGG" id="cim:CIMG_12775"/>
<name>A0A0E1RZV7_COCIM</name>
<reference evidence="3" key="2">
    <citation type="journal article" date="2010" name="Genome Res.">
        <title>Population genomic sequencing of Coccidioides fungi reveals recent hybridization and transposon control.</title>
        <authorList>
            <person name="Neafsey D.E."/>
            <person name="Barker B.M."/>
            <person name="Sharpton T.J."/>
            <person name="Stajich J.E."/>
            <person name="Park D.J."/>
            <person name="Whiston E."/>
            <person name="Hung C.-Y."/>
            <person name="McMahan C."/>
            <person name="White J."/>
            <person name="Sykes S."/>
            <person name="Heiman D."/>
            <person name="Young S."/>
            <person name="Zeng Q."/>
            <person name="Abouelleil A."/>
            <person name="Aftuck L."/>
            <person name="Bessette D."/>
            <person name="Brown A."/>
            <person name="FitzGerald M."/>
            <person name="Lui A."/>
            <person name="Macdonald J.P."/>
            <person name="Priest M."/>
            <person name="Orbach M.J."/>
            <person name="Galgiani J.N."/>
            <person name="Kirkland T.N."/>
            <person name="Cole G.T."/>
            <person name="Birren B.W."/>
            <person name="Henn M.R."/>
            <person name="Taylor J.W."/>
            <person name="Rounsley S.D."/>
        </authorList>
    </citation>
    <scope>GENOME REANNOTATION</scope>
    <source>
        <strain evidence="3">RS</strain>
    </source>
</reference>
<dbReference type="GeneID" id="24164402"/>
<organism evidence="2 3">
    <name type="scientific">Coccidioides immitis (strain RS)</name>
    <name type="common">Valley fever fungus</name>
    <dbReference type="NCBI Taxonomy" id="246410"/>
    <lineage>
        <taxon>Eukaryota</taxon>
        <taxon>Fungi</taxon>
        <taxon>Dikarya</taxon>
        <taxon>Ascomycota</taxon>
        <taxon>Pezizomycotina</taxon>
        <taxon>Eurotiomycetes</taxon>
        <taxon>Eurotiomycetidae</taxon>
        <taxon>Onygenales</taxon>
        <taxon>Onygenaceae</taxon>
        <taxon>Coccidioides</taxon>
    </lineage>
</organism>
<feature type="region of interest" description="Disordered" evidence="1">
    <location>
        <begin position="1"/>
        <end position="81"/>
    </location>
</feature>
<feature type="compositionally biased region" description="Polar residues" evidence="1">
    <location>
        <begin position="1"/>
        <end position="12"/>
    </location>
</feature>
<evidence type="ECO:0000313" key="2">
    <source>
        <dbReference type="EMBL" id="EAS36212.2"/>
    </source>
</evidence>
<feature type="compositionally biased region" description="Basic and acidic residues" evidence="1">
    <location>
        <begin position="62"/>
        <end position="75"/>
    </location>
</feature>
<keyword evidence="3" id="KW-1185">Reference proteome</keyword>
<evidence type="ECO:0000313" key="3">
    <source>
        <dbReference type="Proteomes" id="UP000001261"/>
    </source>
</evidence>
<dbReference type="InParanoid" id="A0A0E1RZV7"/>
<dbReference type="RefSeq" id="XP_001247795.2">
    <property type="nucleotide sequence ID" value="XM_001247794.2"/>
</dbReference>
<proteinExistence type="predicted"/>
<reference evidence="3" key="1">
    <citation type="journal article" date="2009" name="Genome Res.">
        <title>Comparative genomic analyses of the human fungal pathogens Coccidioides and their relatives.</title>
        <authorList>
            <person name="Sharpton T.J."/>
            <person name="Stajich J.E."/>
            <person name="Rounsley S.D."/>
            <person name="Gardner M.J."/>
            <person name="Wortman J.R."/>
            <person name="Jordar V.S."/>
            <person name="Maiti R."/>
            <person name="Kodira C.D."/>
            <person name="Neafsey D.E."/>
            <person name="Zeng Q."/>
            <person name="Hung C.-Y."/>
            <person name="McMahan C."/>
            <person name="Muszewska A."/>
            <person name="Grynberg M."/>
            <person name="Mandel M.A."/>
            <person name="Kellner E.M."/>
            <person name="Barker B.M."/>
            <person name="Galgiani J.N."/>
            <person name="Orbach M.J."/>
            <person name="Kirkland T.N."/>
            <person name="Cole G.T."/>
            <person name="Henn M.R."/>
            <person name="Birren B.W."/>
            <person name="Taylor J.W."/>
        </authorList>
    </citation>
    <scope>NUCLEOTIDE SEQUENCE [LARGE SCALE GENOMIC DNA]</scope>
    <source>
        <strain evidence="3">RS</strain>
    </source>
</reference>
<dbReference type="EMBL" id="GG704911">
    <property type="protein sequence ID" value="EAS36212.2"/>
    <property type="molecule type" value="Genomic_DNA"/>
</dbReference>